<feature type="region of interest" description="Disordered" evidence="2">
    <location>
        <begin position="482"/>
        <end position="502"/>
    </location>
</feature>
<dbReference type="Pfam" id="PF00296">
    <property type="entry name" value="Bac_luciferase"/>
    <property type="match status" value="1"/>
</dbReference>
<dbReference type="PANTHER" id="PTHR30011:SF30">
    <property type="entry name" value="XENOBIOTIC COMPOUND MONOOXYGENASE, DSZA FAMILY (AFU_ORTHOLOGUE AFUA_6G01920)"/>
    <property type="match status" value="1"/>
</dbReference>
<name>A0A084B8L2_STACB</name>
<evidence type="ECO:0000259" key="3">
    <source>
        <dbReference type="Pfam" id="PF00296"/>
    </source>
</evidence>
<keyword evidence="5" id="KW-1185">Reference proteome</keyword>
<feature type="domain" description="Luciferase-like" evidence="3">
    <location>
        <begin position="37"/>
        <end position="397"/>
    </location>
</feature>
<evidence type="ECO:0000256" key="2">
    <source>
        <dbReference type="SAM" id="MobiDB-lite"/>
    </source>
</evidence>
<evidence type="ECO:0000313" key="5">
    <source>
        <dbReference type="Proteomes" id="UP000028045"/>
    </source>
</evidence>
<dbReference type="PANTHER" id="PTHR30011">
    <property type="entry name" value="ALKANESULFONATE MONOOXYGENASE-RELATED"/>
    <property type="match status" value="1"/>
</dbReference>
<dbReference type="InterPro" id="IPR036661">
    <property type="entry name" value="Luciferase-like_sf"/>
</dbReference>
<dbReference type="GO" id="GO:0004497">
    <property type="term" value="F:monooxygenase activity"/>
    <property type="evidence" value="ECO:0007669"/>
    <property type="project" value="InterPro"/>
</dbReference>
<dbReference type="InterPro" id="IPR051260">
    <property type="entry name" value="Diverse_substr_monoxygenases"/>
</dbReference>
<evidence type="ECO:0000313" key="4">
    <source>
        <dbReference type="EMBL" id="KEY73891.1"/>
    </source>
</evidence>
<organism evidence="4 5">
    <name type="scientific">Stachybotrys chartarum (strain CBS 109288 / IBT 7711)</name>
    <name type="common">Toxic black mold</name>
    <name type="synonym">Stilbospora chartarum</name>
    <dbReference type="NCBI Taxonomy" id="1280523"/>
    <lineage>
        <taxon>Eukaryota</taxon>
        <taxon>Fungi</taxon>
        <taxon>Dikarya</taxon>
        <taxon>Ascomycota</taxon>
        <taxon>Pezizomycotina</taxon>
        <taxon>Sordariomycetes</taxon>
        <taxon>Hypocreomycetidae</taxon>
        <taxon>Hypocreales</taxon>
        <taxon>Stachybotryaceae</taxon>
        <taxon>Stachybotrys</taxon>
    </lineage>
</organism>
<dbReference type="EMBL" id="KL647710">
    <property type="protein sequence ID" value="KEY73891.1"/>
    <property type="molecule type" value="Genomic_DNA"/>
</dbReference>
<dbReference type="NCBIfam" id="TIGR03860">
    <property type="entry name" value="FMN_nitrolo"/>
    <property type="match status" value="1"/>
</dbReference>
<dbReference type="InterPro" id="IPR016215">
    <property type="entry name" value="NTA_MOA"/>
</dbReference>
<dbReference type="OrthoDB" id="8922241at2759"/>
<dbReference type="InterPro" id="IPR011251">
    <property type="entry name" value="Luciferase-like_dom"/>
</dbReference>
<sequence>MTGTETATTETKKRIFLNFFDHGCTGSHMSPGLWRDPNDRGKSKDSLEYWINLAKLAERGKISFIFLADSYNTHEVYGGTYEHMLRAGAHVSTLDPVTLVSAMAAVTKTVGFGITASTSYLTPFTLARTLTSLDHLTKGRVAWNVVTSWSKSTAKALGFDDVVPHDERYAVAQEYMDLMYKFWESSWGSDSAIWDRERRIAFDPERVKKVEHKAKYLKASTIGPLHPSPQRSPVIFQAGTSKSGKAFAAKHAEAVYIGGLVPAQTKGNVAEIRAAAAARGRDPNSLKFFLGISCILGKTIEEAQEKYNKAKDNCDIIGGLAQFSGYTGIDLSRFPVDEEFELTGAPGDDAVHSFLDNFGKAIGHTGAWTPRKLGEMMALGGFHPCPVGTPEMIADVFEKWIDEADIDGFNIAYINTPSSQEDVVDLLVPELVKRGRMWDNYDIEGGTLRENIYGEKGKTGLPEDHYGSKFKYPSNFEGDAMVEYKEQQRKEEATTEDNHSRK</sequence>
<protein>
    <recommendedName>
        <fullName evidence="3">Luciferase-like domain-containing protein</fullName>
    </recommendedName>
</protein>
<comment type="similarity">
    <text evidence="1">Belongs to the NtaA/SnaA/DszA monooxygenase family.</text>
</comment>
<evidence type="ECO:0000256" key="1">
    <source>
        <dbReference type="ARBA" id="ARBA00033748"/>
    </source>
</evidence>
<dbReference type="Proteomes" id="UP000028045">
    <property type="component" value="Unassembled WGS sequence"/>
</dbReference>
<dbReference type="PIRSF" id="PIRSF000337">
    <property type="entry name" value="NTA_MOA"/>
    <property type="match status" value="1"/>
</dbReference>
<dbReference type="HOGENOM" id="CLU_022256_0_0_1"/>
<dbReference type="SUPFAM" id="SSF51679">
    <property type="entry name" value="Bacterial luciferase-like"/>
    <property type="match status" value="1"/>
</dbReference>
<accession>A0A084B8L2</accession>
<gene>
    <name evidence="4" type="ORF">S7711_06099</name>
</gene>
<reference evidence="4 5" key="1">
    <citation type="journal article" date="2014" name="BMC Genomics">
        <title>Comparative genome sequencing reveals chemotype-specific gene clusters in the toxigenic black mold Stachybotrys.</title>
        <authorList>
            <person name="Semeiks J."/>
            <person name="Borek D."/>
            <person name="Otwinowski Z."/>
            <person name="Grishin N.V."/>
        </authorList>
    </citation>
    <scope>NUCLEOTIDE SEQUENCE [LARGE SCALE GENOMIC DNA]</scope>
    <source>
        <strain evidence="5">CBS 109288 / IBT 7711</strain>
    </source>
</reference>
<proteinExistence type="inferred from homology"/>
<dbReference type="Gene3D" id="3.20.20.30">
    <property type="entry name" value="Luciferase-like domain"/>
    <property type="match status" value="1"/>
</dbReference>
<dbReference type="AlphaFoldDB" id="A0A084B8L2"/>
<dbReference type="GO" id="GO:0016705">
    <property type="term" value="F:oxidoreductase activity, acting on paired donors, with incorporation or reduction of molecular oxygen"/>
    <property type="evidence" value="ECO:0007669"/>
    <property type="project" value="InterPro"/>
</dbReference>